<proteinExistence type="inferred from homology"/>
<dbReference type="CDD" id="cd00392">
    <property type="entry name" value="Ribosomal_L13"/>
    <property type="match status" value="1"/>
</dbReference>
<sequence length="144" mass="16167">MRQTTIVNKENSNKKWFVVDAENQVLGRLASLVASVLRGKTKPTFTPNADMGDNVIIINAEKVKLTGKKEKNKVYYSHSGYPGGLKARTAEKLREEKPTALLEKAISGMIPHTKLGNQQRKNLYVYAGPEHKHQAQNPERLEVK</sequence>
<dbReference type="GO" id="GO:0003735">
    <property type="term" value="F:structural constituent of ribosome"/>
    <property type="evidence" value="ECO:0007669"/>
    <property type="project" value="InterPro"/>
</dbReference>
<keyword evidence="2 5" id="KW-0689">Ribosomal protein</keyword>
<evidence type="ECO:0000313" key="8">
    <source>
        <dbReference type="EMBL" id="UZW64555.1"/>
    </source>
</evidence>
<gene>
    <name evidence="5 7 8" type="primary">rplM</name>
    <name evidence="8" type="ORF">OIE46_00455</name>
</gene>
<evidence type="ECO:0000256" key="6">
    <source>
        <dbReference type="RuleBase" id="RU003877"/>
    </source>
</evidence>
<comment type="function">
    <text evidence="5 7">This protein is one of the early assembly proteins of the 50S ribosomal subunit, although it is not seen to bind rRNA by itself. It is important during the early stages of 50S assembly.</text>
</comment>
<dbReference type="GO" id="GO:0006412">
    <property type="term" value="P:translation"/>
    <property type="evidence" value="ECO:0007669"/>
    <property type="project" value="UniProtKB-UniRule"/>
</dbReference>
<dbReference type="PIRSF" id="PIRSF002181">
    <property type="entry name" value="Ribosomal_L13"/>
    <property type="match status" value="1"/>
</dbReference>
<keyword evidence="3 5" id="KW-0687">Ribonucleoprotein</keyword>
<dbReference type="PANTHER" id="PTHR11545">
    <property type="entry name" value="RIBOSOMAL PROTEIN L13"/>
    <property type="match status" value="1"/>
</dbReference>
<dbReference type="GO" id="GO:0017148">
    <property type="term" value="P:negative regulation of translation"/>
    <property type="evidence" value="ECO:0007669"/>
    <property type="project" value="TreeGrafter"/>
</dbReference>
<evidence type="ECO:0000256" key="4">
    <source>
        <dbReference type="ARBA" id="ARBA00035201"/>
    </source>
</evidence>
<reference evidence="8" key="2">
    <citation type="submission" date="2022-11" db="EMBL/GenBank/DDBJ databases">
        <title>complete genomes of mycoplasma synoviae ZX313 strain and SD2 strain.</title>
        <authorList>
            <person name="Zhong Q."/>
        </authorList>
    </citation>
    <scope>NUCLEOTIDE SEQUENCE</scope>
    <source>
        <strain evidence="8">SD2</strain>
    </source>
</reference>
<dbReference type="InterPro" id="IPR005822">
    <property type="entry name" value="Ribosomal_uL13"/>
</dbReference>
<dbReference type="InterPro" id="IPR023563">
    <property type="entry name" value="Ribosomal_uL13_CS"/>
</dbReference>
<dbReference type="HAMAP" id="MF_01366">
    <property type="entry name" value="Ribosomal_uL13"/>
    <property type="match status" value="1"/>
</dbReference>
<dbReference type="EMBL" id="CP107525">
    <property type="protein sequence ID" value="UZW64555.1"/>
    <property type="molecule type" value="Genomic_DNA"/>
</dbReference>
<dbReference type="FunFam" id="3.90.1180.10:FF:000001">
    <property type="entry name" value="50S ribosomal protein L13"/>
    <property type="match status" value="1"/>
</dbReference>
<evidence type="ECO:0000313" key="9">
    <source>
        <dbReference type="Proteomes" id="UP001164481"/>
    </source>
</evidence>
<dbReference type="PROSITE" id="PS00783">
    <property type="entry name" value="RIBOSOMAL_L13"/>
    <property type="match status" value="1"/>
</dbReference>
<evidence type="ECO:0000256" key="7">
    <source>
        <dbReference type="RuleBase" id="RU003878"/>
    </source>
</evidence>
<dbReference type="SMR" id="A0AAQ2YPD4"/>
<dbReference type="RefSeq" id="WP_011283240.1">
    <property type="nucleotide sequence ID" value="NZ_CP012624.1"/>
</dbReference>
<evidence type="ECO:0000256" key="1">
    <source>
        <dbReference type="ARBA" id="ARBA00006227"/>
    </source>
</evidence>
<evidence type="ECO:0000256" key="5">
    <source>
        <dbReference type="HAMAP-Rule" id="MF_01366"/>
    </source>
</evidence>
<dbReference type="PANTHER" id="PTHR11545:SF2">
    <property type="entry name" value="LARGE RIBOSOMAL SUBUNIT PROTEIN UL13M"/>
    <property type="match status" value="1"/>
</dbReference>
<organism evidence="8 9">
    <name type="scientific">Mycoplasmopsis synoviae</name>
    <name type="common">Mycoplasma synoviae</name>
    <dbReference type="NCBI Taxonomy" id="2109"/>
    <lineage>
        <taxon>Bacteria</taxon>
        <taxon>Bacillati</taxon>
        <taxon>Mycoplasmatota</taxon>
        <taxon>Mycoplasmoidales</taxon>
        <taxon>Metamycoplasmataceae</taxon>
        <taxon>Mycoplasmopsis</taxon>
    </lineage>
</organism>
<dbReference type="GO" id="GO:0003729">
    <property type="term" value="F:mRNA binding"/>
    <property type="evidence" value="ECO:0007669"/>
    <property type="project" value="TreeGrafter"/>
</dbReference>
<dbReference type="NCBIfam" id="TIGR01066">
    <property type="entry name" value="rplM_bact"/>
    <property type="match status" value="1"/>
</dbReference>
<reference evidence="8" key="1">
    <citation type="submission" date="2022-10" db="EMBL/GenBank/DDBJ databases">
        <authorList>
            <person name="Wei X."/>
        </authorList>
    </citation>
    <scope>NUCLEOTIDE SEQUENCE</scope>
    <source>
        <strain evidence="8">SD2</strain>
    </source>
</reference>
<name>A0AAQ2YPD4_MYCSY</name>
<dbReference type="Gene3D" id="3.90.1180.10">
    <property type="entry name" value="Ribosomal protein L13"/>
    <property type="match status" value="1"/>
</dbReference>
<comment type="similarity">
    <text evidence="1 5 6">Belongs to the universal ribosomal protein uL13 family.</text>
</comment>
<accession>A0AAQ2YPD4</accession>
<dbReference type="SUPFAM" id="SSF52161">
    <property type="entry name" value="Ribosomal protein L13"/>
    <property type="match status" value="1"/>
</dbReference>
<dbReference type="AlphaFoldDB" id="A0AAQ2YPD4"/>
<dbReference type="Pfam" id="PF00572">
    <property type="entry name" value="Ribosomal_L13"/>
    <property type="match status" value="1"/>
</dbReference>
<evidence type="ECO:0000256" key="3">
    <source>
        <dbReference type="ARBA" id="ARBA00023274"/>
    </source>
</evidence>
<protein>
    <recommendedName>
        <fullName evidence="4 5">Large ribosomal subunit protein uL13</fullName>
    </recommendedName>
</protein>
<dbReference type="GO" id="GO:0022625">
    <property type="term" value="C:cytosolic large ribosomal subunit"/>
    <property type="evidence" value="ECO:0007669"/>
    <property type="project" value="TreeGrafter"/>
</dbReference>
<dbReference type="Proteomes" id="UP001164481">
    <property type="component" value="Chromosome"/>
</dbReference>
<comment type="subunit">
    <text evidence="5">Part of the 50S ribosomal subunit.</text>
</comment>
<dbReference type="InterPro" id="IPR005823">
    <property type="entry name" value="Ribosomal_uL13_bac-type"/>
</dbReference>
<dbReference type="InterPro" id="IPR036899">
    <property type="entry name" value="Ribosomal_uL13_sf"/>
</dbReference>
<evidence type="ECO:0000256" key="2">
    <source>
        <dbReference type="ARBA" id="ARBA00022980"/>
    </source>
</evidence>